<accession>A0A1Y6K8S5</accession>
<proteinExistence type="predicted"/>
<evidence type="ECO:0000313" key="2">
    <source>
        <dbReference type="Proteomes" id="UP000195514"/>
    </source>
</evidence>
<name>A0A1Y6K8S5_9CHLR</name>
<dbReference type="EMBL" id="LT859958">
    <property type="protein sequence ID" value="SMX54410.1"/>
    <property type="molecule type" value="Genomic_DNA"/>
</dbReference>
<evidence type="ECO:0000313" key="1">
    <source>
        <dbReference type="EMBL" id="SMX54410.1"/>
    </source>
</evidence>
<reference evidence="2" key="1">
    <citation type="submission" date="2017-05" db="EMBL/GenBank/DDBJ databases">
        <authorList>
            <person name="Kirkegaard R."/>
            <person name="Mcilroy J S."/>
        </authorList>
    </citation>
    <scope>NUCLEOTIDE SEQUENCE [LARGE SCALE GENOMIC DNA]</scope>
</reference>
<keyword evidence="2" id="KW-1185">Reference proteome</keyword>
<sequence length="20" mass="2344">MGELVESAIRRGFNLSYTHY</sequence>
<dbReference type="AlphaFoldDB" id="A0A1Y6K8S5"/>
<organism evidence="1 2">
    <name type="scientific">Candidatus Brevifilum fermentans</name>
    <dbReference type="NCBI Taxonomy" id="1986204"/>
    <lineage>
        <taxon>Bacteria</taxon>
        <taxon>Bacillati</taxon>
        <taxon>Chloroflexota</taxon>
        <taxon>Anaerolineae</taxon>
        <taxon>Anaerolineales</taxon>
        <taxon>Anaerolineaceae</taxon>
        <taxon>Candidatus Brevifilum</taxon>
    </lineage>
</organism>
<protein>
    <submittedName>
        <fullName evidence="1">Uncharacterized protein</fullName>
    </submittedName>
</protein>
<dbReference type="KEGG" id="abat:CFX1CAM_1345"/>
<gene>
    <name evidence="1" type="ORF">CFX1CAM_1345</name>
</gene>
<dbReference type="Proteomes" id="UP000195514">
    <property type="component" value="Chromosome I"/>
</dbReference>